<sequence length="174" mass="18875">MFWFKRTGKGPTQSGSAETAVNLDDVREVVSPNQCQRGDGETGEESGHSVTISTVVWKLISKSQTASLTKGADRGHLEALDVAKTLRYHSNGVLWLPLERPLWNEHPVSPGKPARLQQSSVTSQQHECASSSPSNATCLQTPRAAWKQHERLALLCVSGLIHVVVVLVDNGTSI</sequence>
<evidence type="ECO:0000313" key="2">
    <source>
        <dbReference type="EMBL" id="KAJ1200037.1"/>
    </source>
</evidence>
<feature type="region of interest" description="Disordered" evidence="1">
    <location>
        <begin position="108"/>
        <end position="136"/>
    </location>
</feature>
<protein>
    <submittedName>
        <fullName evidence="2">Uncharacterized protein</fullName>
    </submittedName>
</protein>
<name>A0AAV7VH15_PLEWA</name>
<organism evidence="2 3">
    <name type="scientific">Pleurodeles waltl</name>
    <name type="common">Iberian ribbed newt</name>
    <dbReference type="NCBI Taxonomy" id="8319"/>
    <lineage>
        <taxon>Eukaryota</taxon>
        <taxon>Metazoa</taxon>
        <taxon>Chordata</taxon>
        <taxon>Craniata</taxon>
        <taxon>Vertebrata</taxon>
        <taxon>Euteleostomi</taxon>
        <taxon>Amphibia</taxon>
        <taxon>Batrachia</taxon>
        <taxon>Caudata</taxon>
        <taxon>Salamandroidea</taxon>
        <taxon>Salamandridae</taxon>
        <taxon>Pleurodelinae</taxon>
        <taxon>Pleurodeles</taxon>
    </lineage>
</organism>
<keyword evidence="3" id="KW-1185">Reference proteome</keyword>
<feature type="compositionally biased region" description="Polar residues" evidence="1">
    <location>
        <begin position="116"/>
        <end position="136"/>
    </location>
</feature>
<gene>
    <name evidence="2" type="ORF">NDU88_003866</name>
</gene>
<proteinExistence type="predicted"/>
<reference evidence="2" key="1">
    <citation type="journal article" date="2022" name="bioRxiv">
        <title>Sequencing and chromosome-scale assembly of the giantPleurodeles waltlgenome.</title>
        <authorList>
            <person name="Brown T."/>
            <person name="Elewa A."/>
            <person name="Iarovenko S."/>
            <person name="Subramanian E."/>
            <person name="Araus A.J."/>
            <person name="Petzold A."/>
            <person name="Susuki M."/>
            <person name="Suzuki K.-i.T."/>
            <person name="Hayashi T."/>
            <person name="Toyoda A."/>
            <person name="Oliveira C."/>
            <person name="Osipova E."/>
            <person name="Leigh N.D."/>
            <person name="Simon A."/>
            <person name="Yun M.H."/>
        </authorList>
    </citation>
    <scope>NUCLEOTIDE SEQUENCE</scope>
    <source>
        <strain evidence="2">20211129_DDA</strain>
        <tissue evidence="2">Liver</tissue>
    </source>
</reference>
<evidence type="ECO:0000256" key="1">
    <source>
        <dbReference type="SAM" id="MobiDB-lite"/>
    </source>
</evidence>
<comment type="caution">
    <text evidence="2">The sequence shown here is derived from an EMBL/GenBank/DDBJ whole genome shotgun (WGS) entry which is preliminary data.</text>
</comment>
<accession>A0AAV7VH15</accession>
<dbReference type="Proteomes" id="UP001066276">
    <property type="component" value="Chromosome 2_1"/>
</dbReference>
<evidence type="ECO:0000313" key="3">
    <source>
        <dbReference type="Proteomes" id="UP001066276"/>
    </source>
</evidence>
<dbReference type="EMBL" id="JANPWB010000003">
    <property type="protein sequence ID" value="KAJ1200037.1"/>
    <property type="molecule type" value="Genomic_DNA"/>
</dbReference>
<dbReference type="AlphaFoldDB" id="A0AAV7VH15"/>